<evidence type="ECO:0000313" key="10">
    <source>
        <dbReference type="EMBL" id="TKT70600.1"/>
    </source>
</evidence>
<protein>
    <recommendedName>
        <fullName evidence="8">Bcr/CflA family efflux transporter</fullName>
    </recommendedName>
</protein>
<dbReference type="FunFam" id="1.20.1720.10:FF:000005">
    <property type="entry name" value="Bcr/CflA family efflux transporter"/>
    <property type="match status" value="1"/>
</dbReference>
<dbReference type="InterPro" id="IPR036259">
    <property type="entry name" value="MFS_trans_sf"/>
</dbReference>
<comment type="similarity">
    <text evidence="2 8">Belongs to the major facilitator superfamily. Bcr/CmlA family.</text>
</comment>
<accession>A0A4U6BK37</accession>
<comment type="caution">
    <text evidence="8">Lacks conserved residue(s) required for the propagation of feature annotation.</text>
</comment>
<feature type="transmembrane region" description="Helical" evidence="8">
    <location>
        <begin position="347"/>
        <end position="368"/>
    </location>
</feature>
<feature type="transmembrane region" description="Helical" evidence="8">
    <location>
        <begin position="217"/>
        <end position="243"/>
    </location>
</feature>
<sequence length="405" mass="42469">MSSSFMSSSFAKNAIVLGLLSAIGPFAIDMYLPALPAIASDLQASTAATQMTLMAFFVAFGVCQIVYGPVSDMVGRKPPLYFGIVVFALGSIGCGLAPSIAWLIFFRFVQGLGAAAVMVIPRAVIRDLHTGVDATRLMSLVMLVFSVSPILAPLVGSGLIVPFGWRSVFAAVTAASILSFLLVAFVLPETRPPEERVEVSVRSVLDGFGELFRDWRFLGLTFIGGFGMASFFAFLASSSFIYMGHFGLTPTQYGLTFSVNAIGFIGASQFSAYLASRFGITRVVSVAVTCFTVATLALFAVTAAGVDSLIVLVVMLFIANAWLGLVIPSTMVLSLEDHGPIAGMASALGGTLQMITGAVMIVVASAFFDGTAMPMVATIAMCAVAAFILTRLTLRSGKAAPQLAE</sequence>
<feature type="transmembrane region" description="Helical" evidence="8">
    <location>
        <begin position="167"/>
        <end position="187"/>
    </location>
</feature>
<feature type="transmembrane region" description="Helical" evidence="8">
    <location>
        <begin position="104"/>
        <end position="125"/>
    </location>
</feature>
<feature type="transmembrane region" description="Helical" evidence="8">
    <location>
        <begin position="255"/>
        <end position="276"/>
    </location>
</feature>
<feature type="transmembrane region" description="Helical" evidence="8">
    <location>
        <begin position="49"/>
        <end position="68"/>
    </location>
</feature>
<dbReference type="Pfam" id="PF07690">
    <property type="entry name" value="MFS_1"/>
    <property type="match status" value="1"/>
</dbReference>
<evidence type="ECO:0000256" key="7">
    <source>
        <dbReference type="ARBA" id="ARBA00023136"/>
    </source>
</evidence>
<dbReference type="Gene3D" id="1.20.1720.10">
    <property type="entry name" value="Multidrug resistance protein D"/>
    <property type="match status" value="1"/>
</dbReference>
<comment type="subcellular location">
    <subcellularLocation>
        <location evidence="8">Cell inner membrane</location>
        <topology evidence="8">Multi-pass membrane protein</topology>
    </subcellularLocation>
    <subcellularLocation>
        <location evidence="1">Cell membrane</location>
        <topology evidence="1">Multi-pass membrane protein</topology>
    </subcellularLocation>
</comment>
<evidence type="ECO:0000256" key="6">
    <source>
        <dbReference type="ARBA" id="ARBA00022989"/>
    </source>
</evidence>
<dbReference type="SUPFAM" id="SSF103473">
    <property type="entry name" value="MFS general substrate transporter"/>
    <property type="match status" value="1"/>
</dbReference>
<gene>
    <name evidence="10" type="ORF">YH63_003800</name>
</gene>
<feature type="transmembrane region" description="Helical" evidence="8">
    <location>
        <begin position="283"/>
        <end position="303"/>
    </location>
</feature>
<name>A0A4U6BK37_9BRAD</name>
<evidence type="ECO:0000256" key="1">
    <source>
        <dbReference type="ARBA" id="ARBA00004651"/>
    </source>
</evidence>
<dbReference type="InterPro" id="IPR004812">
    <property type="entry name" value="Efflux_drug-R_Bcr/CmlA"/>
</dbReference>
<evidence type="ECO:0000259" key="9">
    <source>
        <dbReference type="PROSITE" id="PS50850"/>
    </source>
</evidence>
<feature type="transmembrane region" description="Helical" evidence="8">
    <location>
        <begin position="309"/>
        <end position="335"/>
    </location>
</feature>
<keyword evidence="5 8" id="KW-0812">Transmembrane</keyword>
<dbReference type="Proteomes" id="UP000034832">
    <property type="component" value="Unassembled WGS sequence"/>
</dbReference>
<dbReference type="AlphaFoldDB" id="A0A4U6BK37"/>
<dbReference type="GO" id="GO:0015385">
    <property type="term" value="F:sodium:proton antiporter activity"/>
    <property type="evidence" value="ECO:0007669"/>
    <property type="project" value="TreeGrafter"/>
</dbReference>
<keyword evidence="4" id="KW-1003">Cell membrane</keyword>
<dbReference type="PROSITE" id="PS50850">
    <property type="entry name" value="MFS"/>
    <property type="match status" value="1"/>
</dbReference>
<feature type="transmembrane region" description="Helical" evidence="8">
    <location>
        <begin position="80"/>
        <end position="98"/>
    </location>
</feature>
<dbReference type="OrthoDB" id="9800416at2"/>
<evidence type="ECO:0000256" key="3">
    <source>
        <dbReference type="ARBA" id="ARBA00022448"/>
    </source>
</evidence>
<evidence type="ECO:0000313" key="11">
    <source>
        <dbReference type="Proteomes" id="UP000034832"/>
    </source>
</evidence>
<evidence type="ECO:0000256" key="8">
    <source>
        <dbReference type="RuleBase" id="RU365088"/>
    </source>
</evidence>
<evidence type="ECO:0000256" key="5">
    <source>
        <dbReference type="ARBA" id="ARBA00022692"/>
    </source>
</evidence>
<dbReference type="NCBIfam" id="TIGR00710">
    <property type="entry name" value="efflux_Bcr_CflA"/>
    <property type="match status" value="1"/>
</dbReference>
<keyword evidence="6 8" id="KW-1133">Transmembrane helix</keyword>
<dbReference type="GO" id="GO:0042910">
    <property type="term" value="F:xenobiotic transmembrane transporter activity"/>
    <property type="evidence" value="ECO:0007669"/>
    <property type="project" value="InterPro"/>
</dbReference>
<reference evidence="10" key="1">
    <citation type="submission" date="2019-04" db="EMBL/GenBank/DDBJ databases">
        <title>Whole genome sequencing of cave bacteria.</title>
        <authorList>
            <person name="Gan H.M."/>
            <person name="Barton H."/>
            <person name="Savka M.A."/>
        </authorList>
    </citation>
    <scope>NUCLEOTIDE SEQUENCE [LARGE SCALE GENOMIC DNA]</scope>
    <source>
        <strain evidence="10">LC387</strain>
    </source>
</reference>
<dbReference type="STRING" id="211460.YH63_15085"/>
<dbReference type="PANTHER" id="PTHR23502">
    <property type="entry name" value="MAJOR FACILITATOR SUPERFAMILY"/>
    <property type="match status" value="1"/>
</dbReference>
<feature type="transmembrane region" description="Helical" evidence="8">
    <location>
        <begin position="137"/>
        <end position="161"/>
    </location>
</feature>
<dbReference type="EMBL" id="LBIA02000001">
    <property type="protein sequence ID" value="TKT70600.1"/>
    <property type="molecule type" value="Genomic_DNA"/>
</dbReference>
<organism evidence="10 11">
    <name type="scientific">Afipia massiliensis</name>
    <dbReference type="NCBI Taxonomy" id="211460"/>
    <lineage>
        <taxon>Bacteria</taxon>
        <taxon>Pseudomonadati</taxon>
        <taxon>Pseudomonadota</taxon>
        <taxon>Alphaproteobacteria</taxon>
        <taxon>Hyphomicrobiales</taxon>
        <taxon>Nitrobacteraceae</taxon>
        <taxon>Afipia</taxon>
    </lineage>
</organism>
<feature type="transmembrane region" description="Helical" evidence="8">
    <location>
        <begin position="374"/>
        <end position="394"/>
    </location>
</feature>
<keyword evidence="11" id="KW-1185">Reference proteome</keyword>
<dbReference type="InterPro" id="IPR011701">
    <property type="entry name" value="MFS"/>
</dbReference>
<evidence type="ECO:0000256" key="4">
    <source>
        <dbReference type="ARBA" id="ARBA00022475"/>
    </source>
</evidence>
<dbReference type="PANTHER" id="PTHR23502:SF132">
    <property type="entry name" value="POLYAMINE TRANSPORTER 2-RELATED"/>
    <property type="match status" value="1"/>
</dbReference>
<keyword evidence="8" id="KW-0997">Cell inner membrane</keyword>
<keyword evidence="3 8" id="KW-0813">Transport</keyword>
<dbReference type="GO" id="GO:1990961">
    <property type="term" value="P:xenobiotic detoxification by transmembrane export across the plasma membrane"/>
    <property type="evidence" value="ECO:0007669"/>
    <property type="project" value="InterPro"/>
</dbReference>
<dbReference type="CDD" id="cd17320">
    <property type="entry name" value="MFS_MdfA_MDR_like"/>
    <property type="match status" value="1"/>
</dbReference>
<comment type="caution">
    <text evidence="10">The sequence shown here is derived from an EMBL/GenBank/DDBJ whole genome shotgun (WGS) entry which is preliminary data.</text>
</comment>
<evidence type="ECO:0000256" key="2">
    <source>
        <dbReference type="ARBA" id="ARBA00006236"/>
    </source>
</evidence>
<keyword evidence="7 8" id="KW-0472">Membrane</keyword>
<dbReference type="GO" id="GO:0005886">
    <property type="term" value="C:plasma membrane"/>
    <property type="evidence" value="ECO:0007669"/>
    <property type="project" value="UniProtKB-SubCell"/>
</dbReference>
<dbReference type="RefSeq" id="WP_046828759.1">
    <property type="nucleotide sequence ID" value="NZ_LBIA02000001.1"/>
</dbReference>
<feature type="domain" description="Major facilitator superfamily (MFS) profile" evidence="9">
    <location>
        <begin position="13"/>
        <end position="398"/>
    </location>
</feature>
<dbReference type="InterPro" id="IPR020846">
    <property type="entry name" value="MFS_dom"/>
</dbReference>
<proteinExistence type="inferred from homology"/>